<dbReference type="SMART" id="SM00534">
    <property type="entry name" value="MUTSac"/>
    <property type="match status" value="1"/>
</dbReference>
<sequence>MDDQTDILLITGPNMSGKSTYMRQLALTAVMAQMGCFVPAKSAELPIFDQIFTRIGAADDLISGESTFMVEMMEANNALIHATDRSLILFDEIGRGTATYDGMALAQAIIEYVHQHVRAKTLFSTHYHELTALEDTLPRLKNVHVGATEKNGELVFLHKVSAGPADKSYGIHVAKLAGMPDTLLKRADQILQKLEKKSTGLPTPAKEKAAVYEPTPQSDRVEESSTALNSTSSAPAPTVDANGQMELFAPAPKKSRSSKGDKILHQLKELNLMGMTPMEVMNQIYQWQEKLK</sequence>
<evidence type="ECO:0000256" key="2">
    <source>
        <dbReference type="ARBA" id="ARBA00022840"/>
    </source>
</evidence>
<evidence type="ECO:0000313" key="6">
    <source>
        <dbReference type="EMBL" id="KRM36386.1"/>
    </source>
</evidence>
<dbReference type="Pfam" id="PF00488">
    <property type="entry name" value="MutS_V"/>
    <property type="match status" value="1"/>
</dbReference>
<dbReference type="EMBL" id="AZGO01000049">
    <property type="protein sequence ID" value="KRM36386.1"/>
    <property type="molecule type" value="Genomic_DNA"/>
</dbReference>
<evidence type="ECO:0000256" key="4">
    <source>
        <dbReference type="SAM" id="MobiDB-lite"/>
    </source>
</evidence>
<dbReference type="PROSITE" id="PS00486">
    <property type="entry name" value="DNA_MISMATCH_REPAIR_2"/>
    <property type="match status" value="1"/>
</dbReference>
<evidence type="ECO:0000313" key="7">
    <source>
        <dbReference type="Proteomes" id="UP000051085"/>
    </source>
</evidence>
<dbReference type="Gene3D" id="3.40.50.300">
    <property type="entry name" value="P-loop containing nucleotide triphosphate hydrolases"/>
    <property type="match status" value="1"/>
</dbReference>
<keyword evidence="2" id="KW-0067">ATP-binding</keyword>
<keyword evidence="1" id="KW-0547">Nucleotide-binding</keyword>
<evidence type="ECO:0000256" key="3">
    <source>
        <dbReference type="ARBA" id="ARBA00023125"/>
    </source>
</evidence>
<proteinExistence type="predicted"/>
<dbReference type="GO" id="GO:0140664">
    <property type="term" value="F:ATP-dependent DNA damage sensor activity"/>
    <property type="evidence" value="ECO:0007669"/>
    <property type="project" value="InterPro"/>
</dbReference>
<feature type="compositionally biased region" description="Polar residues" evidence="4">
    <location>
        <begin position="224"/>
        <end position="235"/>
    </location>
</feature>
<dbReference type="PANTHER" id="PTHR11361">
    <property type="entry name" value="DNA MISMATCH REPAIR PROTEIN MUTS FAMILY MEMBER"/>
    <property type="match status" value="1"/>
</dbReference>
<organism evidence="6 7">
    <name type="scientific">Limosilactobacillus pontis DSM 8475</name>
    <dbReference type="NCBI Taxonomy" id="1423794"/>
    <lineage>
        <taxon>Bacteria</taxon>
        <taxon>Bacillati</taxon>
        <taxon>Bacillota</taxon>
        <taxon>Bacilli</taxon>
        <taxon>Lactobacillales</taxon>
        <taxon>Lactobacillaceae</taxon>
        <taxon>Limosilactobacillus</taxon>
    </lineage>
</organism>
<evidence type="ECO:0000256" key="1">
    <source>
        <dbReference type="ARBA" id="ARBA00022741"/>
    </source>
</evidence>
<dbReference type="CDD" id="cd03284">
    <property type="entry name" value="ABC_MutS1"/>
    <property type="match status" value="1"/>
</dbReference>
<keyword evidence="3" id="KW-0238">DNA-binding</keyword>
<protein>
    <submittedName>
        <fullName evidence="6">DNA mismatch repair protein MutS</fullName>
    </submittedName>
</protein>
<gene>
    <name evidence="6" type="ORF">FD34_GL000089</name>
</gene>
<dbReference type="InterPro" id="IPR045076">
    <property type="entry name" value="MutS"/>
</dbReference>
<dbReference type="AlphaFoldDB" id="A0A922PUS7"/>
<dbReference type="InterPro" id="IPR000432">
    <property type="entry name" value="DNA_mismatch_repair_MutS_C"/>
</dbReference>
<comment type="caution">
    <text evidence="6">The sequence shown here is derived from an EMBL/GenBank/DDBJ whole genome shotgun (WGS) entry which is preliminary data.</text>
</comment>
<dbReference type="InterPro" id="IPR027417">
    <property type="entry name" value="P-loop_NTPase"/>
</dbReference>
<dbReference type="Proteomes" id="UP000051085">
    <property type="component" value="Unassembled WGS sequence"/>
</dbReference>
<evidence type="ECO:0000259" key="5">
    <source>
        <dbReference type="PROSITE" id="PS00486"/>
    </source>
</evidence>
<reference evidence="6 7" key="1">
    <citation type="journal article" date="2015" name="Genome Announc.">
        <title>Expanding the biotechnology potential of lactobacilli through comparative genomics of 213 strains and associated genera.</title>
        <authorList>
            <person name="Sun Z."/>
            <person name="Harris H.M."/>
            <person name="McCann A."/>
            <person name="Guo C."/>
            <person name="Argimon S."/>
            <person name="Zhang W."/>
            <person name="Yang X."/>
            <person name="Jeffery I.B."/>
            <person name="Cooney J.C."/>
            <person name="Kagawa T.F."/>
            <person name="Liu W."/>
            <person name="Song Y."/>
            <person name="Salvetti E."/>
            <person name="Wrobel A."/>
            <person name="Rasinkangas P."/>
            <person name="Parkhill J."/>
            <person name="Rea M.C."/>
            <person name="O'Sullivan O."/>
            <person name="Ritari J."/>
            <person name="Douillard F.P."/>
            <person name="Paul Ross R."/>
            <person name="Yang R."/>
            <person name="Briner A.E."/>
            <person name="Felis G.E."/>
            <person name="de Vos W.M."/>
            <person name="Barrangou R."/>
            <person name="Klaenhammer T.R."/>
            <person name="Caufield P.W."/>
            <person name="Cui Y."/>
            <person name="Zhang H."/>
            <person name="O'Toole P.W."/>
        </authorList>
    </citation>
    <scope>NUCLEOTIDE SEQUENCE [LARGE SCALE GENOMIC DNA]</scope>
    <source>
        <strain evidence="6 7">DSM 8475</strain>
    </source>
</reference>
<dbReference type="PANTHER" id="PTHR11361:SF34">
    <property type="entry name" value="DNA MISMATCH REPAIR PROTEIN MSH1, MITOCHONDRIAL"/>
    <property type="match status" value="1"/>
</dbReference>
<dbReference type="GO" id="GO:0005524">
    <property type="term" value="F:ATP binding"/>
    <property type="evidence" value="ECO:0007669"/>
    <property type="project" value="UniProtKB-KW"/>
</dbReference>
<name>A0A922PUS7_9LACO</name>
<feature type="domain" description="DNA mismatch repair proteins mutS family" evidence="5">
    <location>
        <begin position="86"/>
        <end position="102"/>
    </location>
</feature>
<dbReference type="GO" id="GO:0005829">
    <property type="term" value="C:cytosol"/>
    <property type="evidence" value="ECO:0007669"/>
    <property type="project" value="TreeGrafter"/>
</dbReference>
<dbReference type="GO" id="GO:0006298">
    <property type="term" value="P:mismatch repair"/>
    <property type="evidence" value="ECO:0007669"/>
    <property type="project" value="InterPro"/>
</dbReference>
<accession>A0A922PUS7</accession>
<dbReference type="SUPFAM" id="SSF52540">
    <property type="entry name" value="P-loop containing nucleoside triphosphate hydrolases"/>
    <property type="match status" value="1"/>
</dbReference>
<dbReference type="GO" id="GO:0030983">
    <property type="term" value="F:mismatched DNA binding"/>
    <property type="evidence" value="ECO:0007669"/>
    <property type="project" value="InterPro"/>
</dbReference>
<feature type="region of interest" description="Disordered" evidence="4">
    <location>
        <begin position="195"/>
        <end position="243"/>
    </location>
</feature>